<dbReference type="AlphaFoldDB" id="A0AAU9E965"/>
<keyword evidence="3" id="KW-1185">Reference proteome</keyword>
<accession>A0AAU9E965</accession>
<evidence type="ECO:0000259" key="1">
    <source>
        <dbReference type="Pfam" id="PF04015"/>
    </source>
</evidence>
<evidence type="ECO:0000313" key="2">
    <source>
        <dbReference type="EMBL" id="BEQ13658.1"/>
    </source>
</evidence>
<dbReference type="EMBL" id="AP028679">
    <property type="protein sequence ID" value="BEQ13658.1"/>
    <property type="molecule type" value="Genomic_DNA"/>
</dbReference>
<gene>
    <name evidence="2" type="ORF">FAK_07240</name>
</gene>
<sequence>MKQKTPKKYSRRDVLALGMGAGVALGGMSFGAWRLATFWERSTEVFIAKANDYSGELSKTIEAGLRELGVGEAQIRGKSLLLKPNLVETWPNVHHVCTNPAVVWAAAETFWRLGASRVMVGEGPGHCTDTVRTLDQSGMSEIIDVRKLPFVDLNRYELFTLPNQGGFSDLASLIFPATLREVDIVVSMAKMKTHHWAGVTLSMKNLFGLMPGSVYGWPKNLLHYAGIANAILDINSTFKPQLAIVDGIVGMEGDGPIMGTPKKAGVLVMGSNLPAVDATCARIMGLDPLKVEYLALASGRLGAVRERNIAQRGETIKSVMTPFELKDYIPAHQNLRLKPRPA</sequence>
<dbReference type="KEGG" id="dmp:FAK_07240"/>
<dbReference type="Proteomes" id="UP001366166">
    <property type="component" value="Chromosome"/>
</dbReference>
<organism evidence="2 3">
    <name type="scientific">Desulfoferula mesophila</name>
    <dbReference type="NCBI Taxonomy" id="3058419"/>
    <lineage>
        <taxon>Bacteria</taxon>
        <taxon>Pseudomonadati</taxon>
        <taxon>Thermodesulfobacteriota</taxon>
        <taxon>Desulfarculia</taxon>
        <taxon>Desulfarculales</taxon>
        <taxon>Desulfarculaceae</taxon>
        <taxon>Desulfoferula</taxon>
    </lineage>
</organism>
<protein>
    <recommendedName>
        <fullName evidence="1">DUF362 domain-containing protein</fullName>
    </recommendedName>
</protein>
<reference evidence="3" key="1">
    <citation type="journal article" date="2023" name="Arch. Microbiol.">
        <title>Desulfoferula mesophilus gen. nov. sp. nov., a mesophilic sulfate-reducing bacterium isolated from a brackish lake sediment.</title>
        <authorList>
            <person name="Watanabe T."/>
            <person name="Yabe T."/>
            <person name="Tsuji J.M."/>
            <person name="Fukui M."/>
        </authorList>
    </citation>
    <scope>NUCLEOTIDE SEQUENCE [LARGE SCALE GENOMIC DNA]</scope>
    <source>
        <strain evidence="3">12FAK</strain>
    </source>
</reference>
<dbReference type="Pfam" id="PF04015">
    <property type="entry name" value="DUF362"/>
    <property type="match status" value="1"/>
</dbReference>
<name>A0AAU9E965_9BACT</name>
<feature type="domain" description="DUF362" evidence="1">
    <location>
        <begin position="81"/>
        <end position="282"/>
    </location>
</feature>
<proteinExistence type="predicted"/>
<evidence type="ECO:0000313" key="3">
    <source>
        <dbReference type="Proteomes" id="UP001366166"/>
    </source>
</evidence>
<dbReference type="InterPro" id="IPR007160">
    <property type="entry name" value="DUF362"/>
</dbReference>
<dbReference type="RefSeq" id="WP_338605409.1">
    <property type="nucleotide sequence ID" value="NZ_AP028679.1"/>
</dbReference>